<proteinExistence type="evidence at transcript level"/>
<dbReference type="EMBL" id="BT145895">
    <property type="protein sequence ID" value="AFK45689.1"/>
    <property type="molecule type" value="mRNA"/>
</dbReference>
<evidence type="ECO:0000256" key="1">
    <source>
        <dbReference type="SAM" id="MobiDB-lite"/>
    </source>
</evidence>
<accession>I3SZJ7</accession>
<feature type="region of interest" description="Disordered" evidence="1">
    <location>
        <begin position="1"/>
        <end position="28"/>
    </location>
</feature>
<evidence type="ECO:0000313" key="2">
    <source>
        <dbReference type="EMBL" id="AFK45689.1"/>
    </source>
</evidence>
<protein>
    <submittedName>
        <fullName evidence="2">Uncharacterized protein</fullName>
    </submittedName>
</protein>
<name>I3SZJ7_LOTJA</name>
<feature type="compositionally biased region" description="Low complexity" evidence="1">
    <location>
        <begin position="9"/>
        <end position="20"/>
    </location>
</feature>
<organism evidence="2">
    <name type="scientific">Lotus japonicus</name>
    <name type="common">Lotus corniculatus var. japonicus</name>
    <dbReference type="NCBI Taxonomy" id="34305"/>
    <lineage>
        <taxon>Eukaryota</taxon>
        <taxon>Viridiplantae</taxon>
        <taxon>Streptophyta</taxon>
        <taxon>Embryophyta</taxon>
        <taxon>Tracheophyta</taxon>
        <taxon>Spermatophyta</taxon>
        <taxon>Magnoliopsida</taxon>
        <taxon>eudicotyledons</taxon>
        <taxon>Gunneridae</taxon>
        <taxon>Pentapetalae</taxon>
        <taxon>rosids</taxon>
        <taxon>fabids</taxon>
        <taxon>Fabales</taxon>
        <taxon>Fabaceae</taxon>
        <taxon>Papilionoideae</taxon>
        <taxon>50 kb inversion clade</taxon>
        <taxon>NPAAA clade</taxon>
        <taxon>Hologalegina</taxon>
        <taxon>robinioid clade</taxon>
        <taxon>Loteae</taxon>
        <taxon>Lotus</taxon>
    </lineage>
</organism>
<reference evidence="2" key="1">
    <citation type="submission" date="2012-05" db="EMBL/GenBank/DDBJ databases">
        <authorList>
            <person name="Krishnakumar V."/>
            <person name="Cheung F."/>
            <person name="Xiao Y."/>
            <person name="Chan A."/>
            <person name="Moskal W.A."/>
            <person name="Town C.D."/>
        </authorList>
    </citation>
    <scope>NUCLEOTIDE SEQUENCE</scope>
</reference>
<dbReference type="AlphaFoldDB" id="I3SZJ7"/>
<sequence length="28" mass="3448">MYLIHKNDNNNQNTQNNRMNESLSNRRK</sequence>